<evidence type="ECO:0000256" key="4">
    <source>
        <dbReference type="ARBA" id="ARBA00022741"/>
    </source>
</evidence>
<dbReference type="RefSeq" id="WP_112378199.1">
    <property type="nucleotide sequence ID" value="NZ_CP030104.1"/>
</dbReference>
<dbReference type="GO" id="GO:0005471">
    <property type="term" value="F:ATP:ADP antiporter activity"/>
    <property type="evidence" value="ECO:0007669"/>
    <property type="project" value="InterPro"/>
</dbReference>
<keyword evidence="3 8" id="KW-0812">Transmembrane</keyword>
<feature type="transmembrane region" description="Helical" evidence="8">
    <location>
        <begin position="298"/>
        <end position="321"/>
    </location>
</feature>
<dbReference type="AlphaFoldDB" id="A0A2Z4LSQ0"/>
<dbReference type="CDD" id="cd06174">
    <property type="entry name" value="MFS"/>
    <property type="match status" value="1"/>
</dbReference>
<reference evidence="9 10" key="1">
    <citation type="submission" date="2018-06" db="EMBL/GenBank/DDBJ databases">
        <title>Spongiibacterium sp. HME9304 Genome sequencing and assembly.</title>
        <authorList>
            <person name="Kang H."/>
            <person name="Kim H."/>
            <person name="Joh K."/>
        </authorList>
    </citation>
    <scope>NUCLEOTIDE SEQUENCE [LARGE SCALE GENOMIC DNA]</scope>
    <source>
        <strain evidence="9 10">HME9304</strain>
    </source>
</reference>
<comment type="subcellular location">
    <subcellularLocation>
        <location evidence="1 8">Membrane</location>
        <topology evidence="1 8">Multi-pass membrane protein</topology>
    </subcellularLocation>
</comment>
<keyword evidence="6 8" id="KW-1133">Transmembrane helix</keyword>
<dbReference type="GO" id="GO:0005524">
    <property type="term" value="F:ATP binding"/>
    <property type="evidence" value="ECO:0007669"/>
    <property type="project" value="UniProtKB-KW"/>
</dbReference>
<gene>
    <name evidence="9" type="ORF">HME9304_01755</name>
</gene>
<protein>
    <recommendedName>
        <fullName evidence="8">ADP,ATP carrier protein</fullName>
    </recommendedName>
</protein>
<dbReference type="PANTHER" id="PTHR43596:SF1">
    <property type="entry name" value="ADP,ATP CARRIER PROTEIN"/>
    <property type="match status" value="1"/>
</dbReference>
<keyword evidence="7 8" id="KW-0472">Membrane</keyword>
<feature type="transmembrane region" description="Helical" evidence="8">
    <location>
        <begin position="177"/>
        <end position="197"/>
    </location>
</feature>
<feature type="transmembrane region" description="Helical" evidence="8">
    <location>
        <begin position="233"/>
        <end position="250"/>
    </location>
</feature>
<dbReference type="InterPro" id="IPR016024">
    <property type="entry name" value="ARM-type_fold"/>
</dbReference>
<organism evidence="9 10">
    <name type="scientific">Flagellimonas maritima</name>
    <dbReference type="NCBI Taxonomy" id="1383885"/>
    <lineage>
        <taxon>Bacteria</taxon>
        <taxon>Pseudomonadati</taxon>
        <taxon>Bacteroidota</taxon>
        <taxon>Flavobacteriia</taxon>
        <taxon>Flavobacteriales</taxon>
        <taxon>Flavobacteriaceae</taxon>
        <taxon>Flagellimonas</taxon>
    </lineage>
</organism>
<proteinExistence type="inferred from homology"/>
<dbReference type="KEGG" id="spon:HME9304_01755"/>
<dbReference type="SUPFAM" id="SSF103473">
    <property type="entry name" value="MFS general substrate transporter"/>
    <property type="match status" value="1"/>
</dbReference>
<evidence type="ECO:0000313" key="9">
    <source>
        <dbReference type="EMBL" id="AWX44752.1"/>
    </source>
</evidence>
<accession>A0A2Z4LSQ0</accession>
<feature type="transmembrane region" description="Helical" evidence="8">
    <location>
        <begin position="391"/>
        <end position="413"/>
    </location>
</feature>
<dbReference type="InterPro" id="IPR004667">
    <property type="entry name" value="ADP_ATP_car_bac_type"/>
</dbReference>
<evidence type="ECO:0000256" key="3">
    <source>
        <dbReference type="ARBA" id="ARBA00022692"/>
    </source>
</evidence>
<dbReference type="OrthoDB" id="1132709at2"/>
<evidence type="ECO:0000313" key="10">
    <source>
        <dbReference type="Proteomes" id="UP000248536"/>
    </source>
</evidence>
<dbReference type="GO" id="GO:0016020">
    <property type="term" value="C:membrane"/>
    <property type="evidence" value="ECO:0007669"/>
    <property type="project" value="UniProtKB-SubCell"/>
</dbReference>
<dbReference type="InterPro" id="IPR011989">
    <property type="entry name" value="ARM-like"/>
</dbReference>
<dbReference type="Proteomes" id="UP000248536">
    <property type="component" value="Chromosome"/>
</dbReference>
<feature type="transmembrane region" description="Helical" evidence="8">
    <location>
        <begin position="364"/>
        <end position="385"/>
    </location>
</feature>
<feature type="transmembrane region" description="Helical" evidence="8">
    <location>
        <begin position="84"/>
        <end position="108"/>
    </location>
</feature>
<sequence>MVRKTLKKIFQIREGELAISLLMQCYIFLVIMVLLIVKPTVNALFLSGLGAENLPMAYMLTALVAITGFYFYNKAIKRFSLKSIIYVTLIFFGLCFLLLSLLLHFSWLNVFSLYAYYIGVSLFAVLVASQFWILANMVFNSREAKRLFGFIGAGAISGGILGGYFTSVIASSYGNKITIAFAALLLFFCIPILNAVWSRRIKALSVYTIKQRMFSEKETSVPAFKLIIKSKHLGNLAGIVAVGVVMAKLVDFQFSDFAHNVFSDSDELASFFGFWFSTFNVIALSIQLLLTNKIMNRLGVATTLLLMPLAIALGCLLFLTFPELWVLILLKGIDGTFKQSVYKAALELSIMPIPFQIKNQAKSYIDVVVDSIASGIAGLLLFFVIKKWEVSTIYVTVIILFFLFVWIFLIYRLREAYFESFRKNLKTSLVQSGKYYARRNMAATLRNTKNILNNGTAEEIVLLLKKLDEFKLKAIKSDILALLNHPSDEVKTHAIRQLYVYDKGTAFENVQNLIYSKKPSLAAAAMEYLLENTHIEDKAPFESYLNNENKQIANAALICLAKEVRNNNKLRKKYDFDNRLRSIVESNAFNDINFDEHQLITALLAIGYGNNKEFYSFINNHLKNDKRPVKKNAIRAAGLTADFQFVHPLLKLLEDKTYRKQAIKALKRYGDEISRTLYSMEKQEILADTIKPYIPKVIGSFKNQNSVRTLIQLLKNKDIRTRLEASRRLRKMRQADENLSFPQGIVAQHILKESKSYSNTLKAIDSISHVHYNWKMHPNLHESYEDLLLLLQEQLNLSLQCIFEMLSLRYHFADMEVAYYGITSNQEQTANNAMEFLDNLLHSRLKDTILPLLEHRLLETTDTDSSKKITMSEYACVKMLIKNRGKRIKLACLQIIYHSKDKRYFALLKRLQRHKNPEIQQKAIKTLSQLEINMQEIISA</sequence>
<dbReference type="Pfam" id="PF03219">
    <property type="entry name" value="TLC"/>
    <property type="match status" value="1"/>
</dbReference>
<dbReference type="PANTHER" id="PTHR43596">
    <property type="entry name" value="ADP,ATP CARRIER PROTEIN"/>
    <property type="match status" value="1"/>
</dbReference>
<dbReference type="Gene3D" id="1.25.10.10">
    <property type="entry name" value="Leucine-rich Repeat Variant"/>
    <property type="match status" value="1"/>
</dbReference>
<keyword evidence="5 8" id="KW-0067">ATP-binding</keyword>
<evidence type="ECO:0000256" key="1">
    <source>
        <dbReference type="ARBA" id="ARBA00004141"/>
    </source>
</evidence>
<evidence type="ECO:0000256" key="8">
    <source>
        <dbReference type="RuleBase" id="RU363121"/>
    </source>
</evidence>
<evidence type="ECO:0000256" key="2">
    <source>
        <dbReference type="ARBA" id="ARBA00022448"/>
    </source>
</evidence>
<keyword evidence="2 8" id="KW-0813">Transport</keyword>
<comment type="similarity">
    <text evidence="8">Belongs to the ADP/ATP translocase tlc family.</text>
</comment>
<dbReference type="EMBL" id="CP030104">
    <property type="protein sequence ID" value="AWX44752.1"/>
    <property type="molecule type" value="Genomic_DNA"/>
</dbReference>
<dbReference type="InterPro" id="IPR036259">
    <property type="entry name" value="MFS_trans_sf"/>
</dbReference>
<feature type="transmembrane region" description="Helical" evidence="8">
    <location>
        <begin position="21"/>
        <end position="41"/>
    </location>
</feature>
<dbReference type="SUPFAM" id="SSF48371">
    <property type="entry name" value="ARM repeat"/>
    <property type="match status" value="1"/>
</dbReference>
<evidence type="ECO:0000256" key="6">
    <source>
        <dbReference type="ARBA" id="ARBA00022989"/>
    </source>
</evidence>
<keyword evidence="4 8" id="KW-0547">Nucleotide-binding</keyword>
<keyword evidence="10" id="KW-1185">Reference proteome</keyword>
<evidence type="ECO:0000256" key="5">
    <source>
        <dbReference type="ARBA" id="ARBA00022840"/>
    </source>
</evidence>
<evidence type="ECO:0000256" key="7">
    <source>
        <dbReference type="ARBA" id="ARBA00023136"/>
    </source>
</evidence>
<feature type="transmembrane region" description="Helical" evidence="8">
    <location>
        <begin position="270"/>
        <end position="291"/>
    </location>
</feature>
<dbReference type="Gene3D" id="1.20.1250.20">
    <property type="entry name" value="MFS general substrate transporter like domains"/>
    <property type="match status" value="2"/>
</dbReference>
<feature type="transmembrane region" description="Helical" evidence="8">
    <location>
        <begin position="147"/>
        <end position="165"/>
    </location>
</feature>
<name>A0A2Z4LSQ0_9FLAO</name>
<feature type="transmembrane region" description="Helical" evidence="8">
    <location>
        <begin position="53"/>
        <end position="72"/>
    </location>
</feature>
<feature type="transmembrane region" description="Helical" evidence="8">
    <location>
        <begin position="114"/>
        <end position="135"/>
    </location>
</feature>